<evidence type="ECO:0008006" key="20">
    <source>
        <dbReference type="Google" id="ProtNLM"/>
    </source>
</evidence>
<keyword evidence="3" id="KW-0813">Transport</keyword>
<sequence>MMRSLLSGTAAGVLLVSAGCSTSSEPPPQIEIWEVLPGREMTEVLKKAEQVEQENAAELEALQKLPDDPYRISPSDVFDFNVYEHEDLKVYELTVTPDGYVGIPLLGACKIGGLTLPEATDELKRRADKYIRNPKVALIPRQVKGFAYTIGGRVERPGRYPLSTGMRLQDAMATAWGIAHGDSRGESVETADLKTSYILRDGRKLPVSFEKALLKGDMRHNIPLRNGDYIYLLSAMDSSVYVLGEVNSARHVLYKVDLTLAKALVFAAGLKDTHGDYALVFRGTPEKETVFKINLANILEGREVDFPLAPNDTVFIPKSGLSAYNINWINQFLPTLQMLNLLAGPFGNAALYMGIK</sequence>
<dbReference type="Pfam" id="PF10531">
    <property type="entry name" value="SLBB"/>
    <property type="match status" value="1"/>
</dbReference>
<dbReference type="RefSeq" id="WP_168963336.1">
    <property type="nucleotide sequence ID" value="NZ_CAUHRZ010000019.1"/>
</dbReference>
<keyword evidence="9" id="KW-0406">Ion transport</keyword>
<evidence type="ECO:0000259" key="15">
    <source>
        <dbReference type="Pfam" id="PF02563"/>
    </source>
</evidence>
<feature type="domain" description="SLBB" evidence="17">
    <location>
        <begin position="149"/>
        <end position="231"/>
    </location>
</feature>
<evidence type="ECO:0000256" key="9">
    <source>
        <dbReference type="ARBA" id="ARBA00023065"/>
    </source>
</evidence>
<evidence type="ECO:0000259" key="16">
    <source>
        <dbReference type="Pfam" id="PF10531"/>
    </source>
</evidence>
<dbReference type="PANTHER" id="PTHR33619:SF3">
    <property type="entry name" value="POLYSACCHARIDE EXPORT PROTEIN GFCE-RELATED"/>
    <property type="match status" value="1"/>
</dbReference>
<name>A0A848B0A4_9BACT</name>
<accession>A0A848B0A4</accession>
<keyword evidence="5" id="KW-0762">Sugar transport</keyword>
<dbReference type="Pfam" id="PF02563">
    <property type="entry name" value="Poly_export"/>
    <property type="match status" value="1"/>
</dbReference>
<dbReference type="GO" id="GO:0015159">
    <property type="term" value="F:polysaccharide transmembrane transporter activity"/>
    <property type="evidence" value="ECO:0007669"/>
    <property type="project" value="InterPro"/>
</dbReference>
<evidence type="ECO:0000256" key="14">
    <source>
        <dbReference type="ARBA" id="ARBA00023288"/>
    </source>
</evidence>
<evidence type="ECO:0000256" key="8">
    <source>
        <dbReference type="ARBA" id="ARBA00023047"/>
    </source>
</evidence>
<evidence type="ECO:0000256" key="10">
    <source>
        <dbReference type="ARBA" id="ARBA00023114"/>
    </source>
</evidence>
<protein>
    <recommendedName>
        <fullName evidence="20">Polysaccharide export outer membrane protein</fullName>
    </recommendedName>
</protein>
<dbReference type="Gene3D" id="3.30.1950.10">
    <property type="entry name" value="wza like domain"/>
    <property type="match status" value="1"/>
</dbReference>
<dbReference type="EMBL" id="JABAEW010000037">
    <property type="protein sequence ID" value="NMD88113.1"/>
    <property type="molecule type" value="Genomic_DNA"/>
</dbReference>
<evidence type="ECO:0000256" key="2">
    <source>
        <dbReference type="ARBA" id="ARBA00009450"/>
    </source>
</evidence>
<evidence type="ECO:0000313" key="19">
    <source>
        <dbReference type="Proteomes" id="UP000576225"/>
    </source>
</evidence>
<keyword evidence="11" id="KW-0472">Membrane</keyword>
<feature type="domain" description="Polysaccharide export protein N-terminal" evidence="15">
    <location>
        <begin position="67"/>
        <end position="137"/>
    </location>
</feature>
<comment type="subcellular location">
    <subcellularLocation>
        <location evidence="1">Cell outer membrane</location>
        <topology evidence="1">Multi-pass membrane protein</topology>
    </subcellularLocation>
</comment>
<proteinExistence type="inferred from homology"/>
<gene>
    <name evidence="18" type="ORF">HF882_16115</name>
</gene>
<dbReference type="InterPro" id="IPR054765">
    <property type="entry name" value="SLBB_dom"/>
</dbReference>
<evidence type="ECO:0000259" key="17">
    <source>
        <dbReference type="Pfam" id="PF22461"/>
    </source>
</evidence>
<dbReference type="PROSITE" id="PS51257">
    <property type="entry name" value="PROKAR_LIPOPROTEIN"/>
    <property type="match status" value="1"/>
</dbReference>
<dbReference type="GO" id="GO:0006811">
    <property type="term" value="P:monoatomic ion transport"/>
    <property type="evidence" value="ECO:0007669"/>
    <property type="project" value="UniProtKB-KW"/>
</dbReference>
<evidence type="ECO:0000313" key="18">
    <source>
        <dbReference type="EMBL" id="NMD88113.1"/>
    </source>
</evidence>
<dbReference type="GO" id="GO:0015288">
    <property type="term" value="F:porin activity"/>
    <property type="evidence" value="ECO:0007669"/>
    <property type="project" value="UniProtKB-KW"/>
</dbReference>
<evidence type="ECO:0000256" key="13">
    <source>
        <dbReference type="ARBA" id="ARBA00023237"/>
    </source>
</evidence>
<reference evidence="18 19" key="1">
    <citation type="submission" date="2020-04" db="EMBL/GenBank/DDBJ databases">
        <authorList>
            <person name="Hitch T.C.A."/>
            <person name="Wylensek D."/>
            <person name="Clavel T."/>
        </authorList>
    </citation>
    <scope>NUCLEOTIDE SEQUENCE [LARGE SCALE GENOMIC DNA]</scope>
    <source>
        <strain evidence="18 19">COR2-253-APC-1A</strain>
    </source>
</reference>
<dbReference type="PANTHER" id="PTHR33619">
    <property type="entry name" value="POLYSACCHARIDE EXPORT PROTEIN GFCE-RELATED"/>
    <property type="match status" value="1"/>
</dbReference>
<dbReference type="InterPro" id="IPR049712">
    <property type="entry name" value="Poly_export"/>
</dbReference>
<dbReference type="Pfam" id="PF22461">
    <property type="entry name" value="SLBB_2"/>
    <property type="match status" value="1"/>
</dbReference>
<keyword evidence="4" id="KW-1134">Transmembrane beta strand</keyword>
<evidence type="ECO:0000256" key="3">
    <source>
        <dbReference type="ARBA" id="ARBA00022448"/>
    </source>
</evidence>
<dbReference type="Proteomes" id="UP000576225">
    <property type="component" value="Unassembled WGS sequence"/>
</dbReference>
<evidence type="ECO:0000256" key="11">
    <source>
        <dbReference type="ARBA" id="ARBA00023136"/>
    </source>
</evidence>
<dbReference type="AlphaFoldDB" id="A0A848B0A4"/>
<evidence type="ECO:0000256" key="6">
    <source>
        <dbReference type="ARBA" id="ARBA00022692"/>
    </source>
</evidence>
<evidence type="ECO:0000256" key="12">
    <source>
        <dbReference type="ARBA" id="ARBA00023139"/>
    </source>
</evidence>
<evidence type="ECO:0000256" key="7">
    <source>
        <dbReference type="ARBA" id="ARBA00022729"/>
    </source>
</evidence>
<keyword evidence="12" id="KW-0564">Palmitate</keyword>
<keyword evidence="14" id="KW-0449">Lipoprotein</keyword>
<evidence type="ECO:0000256" key="5">
    <source>
        <dbReference type="ARBA" id="ARBA00022597"/>
    </source>
</evidence>
<keyword evidence="10" id="KW-0626">Porin</keyword>
<dbReference type="InterPro" id="IPR003715">
    <property type="entry name" value="Poly_export_N"/>
</dbReference>
<organism evidence="18 19">
    <name type="scientific">Victivallis vadensis</name>
    <dbReference type="NCBI Taxonomy" id="172901"/>
    <lineage>
        <taxon>Bacteria</taxon>
        <taxon>Pseudomonadati</taxon>
        <taxon>Lentisphaerota</taxon>
        <taxon>Lentisphaeria</taxon>
        <taxon>Victivallales</taxon>
        <taxon>Victivallaceae</taxon>
        <taxon>Victivallis</taxon>
    </lineage>
</organism>
<keyword evidence="8" id="KW-0625">Polysaccharide transport</keyword>
<evidence type="ECO:0000256" key="1">
    <source>
        <dbReference type="ARBA" id="ARBA00004571"/>
    </source>
</evidence>
<comment type="similarity">
    <text evidence="2">Belongs to the BexD/CtrA/VexA family.</text>
</comment>
<keyword evidence="13" id="KW-0998">Cell outer membrane</keyword>
<keyword evidence="7" id="KW-0732">Signal</keyword>
<dbReference type="Gene3D" id="3.10.560.10">
    <property type="entry name" value="Outer membrane lipoprotein wza domain like"/>
    <property type="match status" value="2"/>
</dbReference>
<keyword evidence="6" id="KW-0812">Transmembrane</keyword>
<dbReference type="GO" id="GO:0046930">
    <property type="term" value="C:pore complex"/>
    <property type="evidence" value="ECO:0007669"/>
    <property type="project" value="UniProtKB-KW"/>
</dbReference>
<evidence type="ECO:0000256" key="4">
    <source>
        <dbReference type="ARBA" id="ARBA00022452"/>
    </source>
</evidence>
<comment type="caution">
    <text evidence="18">The sequence shown here is derived from an EMBL/GenBank/DDBJ whole genome shotgun (WGS) entry which is preliminary data.</text>
</comment>
<feature type="domain" description="Soluble ligand binding" evidence="16">
    <location>
        <begin position="240"/>
        <end position="274"/>
    </location>
</feature>
<dbReference type="GO" id="GO:0009279">
    <property type="term" value="C:cell outer membrane"/>
    <property type="evidence" value="ECO:0007669"/>
    <property type="project" value="UniProtKB-SubCell"/>
</dbReference>
<dbReference type="InterPro" id="IPR019554">
    <property type="entry name" value="Soluble_ligand-bd"/>
</dbReference>